<evidence type="ECO:0000256" key="5">
    <source>
        <dbReference type="ARBA" id="ARBA00022741"/>
    </source>
</evidence>
<keyword evidence="7 8" id="KW-0573">Peptidoglycan synthesis</keyword>
<accession>A0A143PWN6</accession>
<dbReference type="NCBIfam" id="TIGR01087">
    <property type="entry name" value="murD"/>
    <property type="match status" value="1"/>
</dbReference>
<keyword evidence="12" id="KW-1185">Reference proteome</keyword>
<dbReference type="GO" id="GO:0008764">
    <property type="term" value="F:UDP-N-acetylmuramoylalanine-D-glutamate ligase activity"/>
    <property type="evidence" value="ECO:0007669"/>
    <property type="project" value="UniProtKB-UniRule"/>
</dbReference>
<dbReference type="Proteomes" id="UP000076079">
    <property type="component" value="Chromosome"/>
</dbReference>
<evidence type="ECO:0000256" key="4">
    <source>
        <dbReference type="ARBA" id="ARBA00022598"/>
    </source>
</evidence>
<dbReference type="InterPro" id="IPR013221">
    <property type="entry name" value="Mur_ligase_cen"/>
</dbReference>
<dbReference type="HAMAP" id="MF_00639">
    <property type="entry name" value="MurD"/>
    <property type="match status" value="1"/>
</dbReference>
<dbReference type="PANTHER" id="PTHR43692:SF1">
    <property type="entry name" value="UDP-N-ACETYLMURAMOYLALANINE--D-GLUTAMATE LIGASE"/>
    <property type="match status" value="1"/>
</dbReference>
<sequence>MTTNPYDVSGRHVAVVGGGRSGLAASRLVMQQGGSVTLIDAKADLAERDQLQALGVELCLGAMPDDVPVDASLVVVSPGVPADVGPLQAARGRGVRVIGELEFAASFVAGPIIAITGSKGKSTTTTLVGRMIEASGQLVLVGGNIGVPLSAQVDASTPSTWHVVETSSFQLETIERYHPHVAVWLNFSPDHLDRHVTEDAYERAKARIFENQTAADWAVVPAGAARIRAHATKGGGQIVTFGADLHAEDGIGLAGDAIARRHSGEGVEPLVPVSAVRLTGRHMLGNVMAACAVADLAGVSSADMTRAVEGFAGLEHALEYVATIGAARLYNDSKATNVDAATMAIEAFDGPVTAIVGGVYKGGDFARLGPPLRARRGSVVAIGDAAPLVEQALSPFVPVTREASMDDAVVTALAQRRDGGVVLLAPACASFDMFRDYADRGRVFKAIVARLAAAAGGQEEVRNG</sequence>
<dbReference type="PANTHER" id="PTHR43692">
    <property type="entry name" value="UDP-N-ACETYLMURAMOYLALANINE--D-GLUTAMATE LIGASE"/>
    <property type="match status" value="1"/>
</dbReference>
<evidence type="ECO:0000256" key="2">
    <source>
        <dbReference type="ARBA" id="ARBA00004752"/>
    </source>
</evidence>
<dbReference type="Gene3D" id="3.90.190.20">
    <property type="entry name" value="Mur ligase, C-terminal domain"/>
    <property type="match status" value="1"/>
</dbReference>
<dbReference type="PATRIC" id="fig|1813736.3.peg.6211"/>
<evidence type="ECO:0000256" key="7">
    <source>
        <dbReference type="HAMAP-Rule" id="MF_00639"/>
    </source>
</evidence>
<dbReference type="InterPro" id="IPR036565">
    <property type="entry name" value="Mur-like_cat_sf"/>
</dbReference>
<dbReference type="SUPFAM" id="SSF51984">
    <property type="entry name" value="MurCD N-terminal domain"/>
    <property type="match status" value="1"/>
</dbReference>
<dbReference type="AlphaFoldDB" id="A0A143PWN6"/>
<evidence type="ECO:0000313" key="11">
    <source>
        <dbReference type="EMBL" id="AMY12628.1"/>
    </source>
</evidence>
<comment type="catalytic activity">
    <reaction evidence="7 8">
        <text>UDP-N-acetyl-alpha-D-muramoyl-L-alanine + D-glutamate + ATP = UDP-N-acetyl-alpha-D-muramoyl-L-alanyl-D-glutamate + ADP + phosphate + H(+)</text>
        <dbReference type="Rhea" id="RHEA:16429"/>
        <dbReference type="ChEBI" id="CHEBI:15378"/>
        <dbReference type="ChEBI" id="CHEBI:29986"/>
        <dbReference type="ChEBI" id="CHEBI:30616"/>
        <dbReference type="ChEBI" id="CHEBI:43474"/>
        <dbReference type="ChEBI" id="CHEBI:83898"/>
        <dbReference type="ChEBI" id="CHEBI:83900"/>
        <dbReference type="ChEBI" id="CHEBI:456216"/>
        <dbReference type="EC" id="6.3.2.9"/>
    </reaction>
</comment>
<dbReference type="Pfam" id="PF08245">
    <property type="entry name" value="Mur_ligase_M"/>
    <property type="match status" value="1"/>
</dbReference>
<dbReference type="KEGG" id="abac:LuPra_05909"/>
<evidence type="ECO:0000259" key="9">
    <source>
        <dbReference type="Pfam" id="PF02875"/>
    </source>
</evidence>
<organism evidence="11 12">
    <name type="scientific">Luteitalea pratensis</name>
    <dbReference type="NCBI Taxonomy" id="1855912"/>
    <lineage>
        <taxon>Bacteria</taxon>
        <taxon>Pseudomonadati</taxon>
        <taxon>Acidobacteriota</taxon>
        <taxon>Vicinamibacteria</taxon>
        <taxon>Vicinamibacterales</taxon>
        <taxon>Vicinamibacteraceae</taxon>
        <taxon>Luteitalea</taxon>
    </lineage>
</organism>
<dbReference type="Gene3D" id="3.40.50.720">
    <property type="entry name" value="NAD(P)-binding Rossmann-like Domain"/>
    <property type="match status" value="1"/>
</dbReference>
<protein>
    <recommendedName>
        <fullName evidence="7 8">UDP-N-acetylmuramoylalanine--D-glutamate ligase</fullName>
        <ecNumber evidence="7 8">6.3.2.9</ecNumber>
    </recommendedName>
    <alternativeName>
        <fullName evidence="7">D-glutamic acid-adding enzyme</fullName>
    </alternativeName>
    <alternativeName>
        <fullName evidence="7">UDP-N-acetylmuramoyl-L-alanyl-D-glutamate synthetase</fullName>
    </alternativeName>
</protein>
<reference evidence="11 12" key="1">
    <citation type="journal article" date="2016" name="Genome Announc.">
        <title>First Complete Genome Sequence of a Subdivision 6 Acidobacterium Strain.</title>
        <authorList>
            <person name="Huang S."/>
            <person name="Vieira S."/>
            <person name="Bunk B."/>
            <person name="Riedel T."/>
            <person name="Sproer C."/>
            <person name="Overmann J."/>
        </authorList>
    </citation>
    <scope>NUCLEOTIDE SEQUENCE [LARGE SCALE GENOMIC DNA]</scope>
    <source>
        <strain evidence="12">DSM 100886 HEG_-6_39</strain>
    </source>
</reference>
<dbReference type="EC" id="6.3.2.9" evidence="7 8"/>
<keyword evidence="5 7" id="KW-0547">Nucleotide-binding</keyword>
<dbReference type="GO" id="GO:0008360">
    <property type="term" value="P:regulation of cell shape"/>
    <property type="evidence" value="ECO:0007669"/>
    <property type="project" value="UniProtKB-KW"/>
</dbReference>
<dbReference type="GO" id="GO:0051301">
    <property type="term" value="P:cell division"/>
    <property type="evidence" value="ECO:0007669"/>
    <property type="project" value="UniProtKB-KW"/>
</dbReference>
<dbReference type="GO" id="GO:0009252">
    <property type="term" value="P:peptidoglycan biosynthetic process"/>
    <property type="evidence" value="ECO:0007669"/>
    <property type="project" value="UniProtKB-UniRule"/>
</dbReference>
<dbReference type="GO" id="GO:0005524">
    <property type="term" value="F:ATP binding"/>
    <property type="evidence" value="ECO:0007669"/>
    <property type="project" value="UniProtKB-UniRule"/>
</dbReference>
<reference evidence="12" key="2">
    <citation type="submission" date="2016-04" db="EMBL/GenBank/DDBJ databases">
        <title>First Complete Genome Sequence of a Subdivision 6 Acidobacterium.</title>
        <authorList>
            <person name="Huang S."/>
            <person name="Vieira S."/>
            <person name="Bunk B."/>
            <person name="Riedel T."/>
            <person name="Sproeer C."/>
            <person name="Overmann J."/>
        </authorList>
    </citation>
    <scope>NUCLEOTIDE SEQUENCE [LARGE SCALE GENOMIC DNA]</scope>
    <source>
        <strain evidence="12">DSM 100886 HEG_-6_39</strain>
    </source>
</reference>
<dbReference type="SUPFAM" id="SSF53623">
    <property type="entry name" value="MurD-like peptide ligases, catalytic domain"/>
    <property type="match status" value="1"/>
</dbReference>
<dbReference type="SUPFAM" id="SSF53244">
    <property type="entry name" value="MurD-like peptide ligases, peptide-binding domain"/>
    <property type="match status" value="1"/>
</dbReference>
<keyword evidence="7 8" id="KW-0961">Cell wall biogenesis/degradation</keyword>
<dbReference type="InterPro" id="IPR004101">
    <property type="entry name" value="Mur_ligase_C"/>
</dbReference>
<dbReference type="UniPathway" id="UPA00219"/>
<feature type="domain" description="Mur ligase central" evidence="10">
    <location>
        <begin position="115"/>
        <end position="294"/>
    </location>
</feature>
<keyword evidence="7 8" id="KW-0131">Cell cycle</keyword>
<comment type="function">
    <text evidence="7 8">Cell wall formation. Catalyzes the addition of glutamate to the nucleotide precursor UDP-N-acetylmuramoyl-L-alanine (UMA).</text>
</comment>
<evidence type="ECO:0000313" key="12">
    <source>
        <dbReference type="Proteomes" id="UP000076079"/>
    </source>
</evidence>
<dbReference type="PRINTS" id="PR00420">
    <property type="entry name" value="RNGMNOXGNASE"/>
</dbReference>
<dbReference type="RefSeq" id="WP_110174069.1">
    <property type="nucleotide sequence ID" value="NZ_CP015136.1"/>
</dbReference>
<dbReference type="GO" id="GO:0071555">
    <property type="term" value="P:cell wall organization"/>
    <property type="evidence" value="ECO:0007669"/>
    <property type="project" value="UniProtKB-KW"/>
</dbReference>
<evidence type="ECO:0000256" key="3">
    <source>
        <dbReference type="ARBA" id="ARBA00022490"/>
    </source>
</evidence>
<keyword evidence="7 8" id="KW-0132">Cell division</keyword>
<comment type="similarity">
    <text evidence="7">Belongs to the MurCDEF family.</text>
</comment>
<evidence type="ECO:0000256" key="1">
    <source>
        <dbReference type="ARBA" id="ARBA00004496"/>
    </source>
</evidence>
<evidence type="ECO:0000259" key="10">
    <source>
        <dbReference type="Pfam" id="PF08245"/>
    </source>
</evidence>
<dbReference type="Pfam" id="PF21799">
    <property type="entry name" value="MurD-like_N"/>
    <property type="match status" value="1"/>
</dbReference>
<feature type="domain" description="Mur ligase C-terminal" evidence="9">
    <location>
        <begin position="318"/>
        <end position="428"/>
    </location>
</feature>
<dbReference type="InterPro" id="IPR036615">
    <property type="entry name" value="Mur_ligase_C_dom_sf"/>
</dbReference>
<comment type="pathway">
    <text evidence="2 7 8">Cell wall biogenesis; peptidoglycan biosynthesis.</text>
</comment>
<keyword evidence="3 7" id="KW-0963">Cytoplasm</keyword>
<dbReference type="STRING" id="1855912.LuPra_05909"/>
<gene>
    <name evidence="7 11" type="primary">murD</name>
    <name evidence="11" type="ORF">LuPra_05909</name>
</gene>
<dbReference type="Gene3D" id="3.40.1190.10">
    <property type="entry name" value="Mur-like, catalytic domain"/>
    <property type="match status" value="1"/>
</dbReference>
<proteinExistence type="inferred from homology"/>
<comment type="subcellular location">
    <subcellularLocation>
        <location evidence="1 7 8">Cytoplasm</location>
    </subcellularLocation>
</comment>
<dbReference type="InterPro" id="IPR005762">
    <property type="entry name" value="MurD"/>
</dbReference>
<evidence type="ECO:0000256" key="6">
    <source>
        <dbReference type="ARBA" id="ARBA00022840"/>
    </source>
</evidence>
<name>A0A143PWN6_LUTPR</name>
<keyword evidence="4 7" id="KW-0436">Ligase</keyword>
<evidence type="ECO:0000256" key="8">
    <source>
        <dbReference type="RuleBase" id="RU003664"/>
    </source>
</evidence>
<dbReference type="EMBL" id="CP015136">
    <property type="protein sequence ID" value="AMY12628.1"/>
    <property type="molecule type" value="Genomic_DNA"/>
</dbReference>
<keyword evidence="6 7" id="KW-0067">ATP-binding</keyword>
<dbReference type="GO" id="GO:0005737">
    <property type="term" value="C:cytoplasm"/>
    <property type="evidence" value="ECO:0007669"/>
    <property type="project" value="UniProtKB-SubCell"/>
</dbReference>
<feature type="binding site" evidence="7">
    <location>
        <begin position="117"/>
        <end position="123"/>
    </location>
    <ligand>
        <name>ATP</name>
        <dbReference type="ChEBI" id="CHEBI:30616"/>
    </ligand>
</feature>
<keyword evidence="7 8" id="KW-0133">Cell shape</keyword>
<dbReference type="OrthoDB" id="9809796at2"/>
<dbReference type="Pfam" id="PF02875">
    <property type="entry name" value="Mur_ligase_C"/>
    <property type="match status" value="1"/>
</dbReference>